<dbReference type="Gene3D" id="3.40.50.10190">
    <property type="entry name" value="BRCT domain"/>
    <property type="match status" value="2"/>
</dbReference>
<feature type="region of interest" description="Disordered" evidence="14">
    <location>
        <begin position="410"/>
        <end position="451"/>
    </location>
</feature>
<dbReference type="InterPro" id="IPR036420">
    <property type="entry name" value="BRCT_dom_sf"/>
</dbReference>
<dbReference type="SUPFAM" id="SSF52113">
    <property type="entry name" value="BRCT domain"/>
    <property type="match status" value="1"/>
</dbReference>
<feature type="domain" description="FHA" evidence="15">
    <location>
        <begin position="29"/>
        <end position="78"/>
    </location>
</feature>
<keyword evidence="8" id="KW-0832">Ubl conjugation</keyword>
<dbReference type="EMBL" id="JAQQBS010001423">
    <property type="protein sequence ID" value="KAK0160699.1"/>
    <property type="molecule type" value="Genomic_DNA"/>
</dbReference>
<keyword evidence="7" id="KW-0227">DNA damage</keyword>
<evidence type="ECO:0000259" key="16">
    <source>
        <dbReference type="PROSITE" id="PS50172"/>
    </source>
</evidence>
<reference evidence="17" key="2">
    <citation type="submission" date="2023-03" db="EMBL/GenBank/DDBJ databases">
        <authorList>
            <person name="Inwood S.N."/>
            <person name="Skelly J.G."/>
            <person name="Guhlin J."/>
            <person name="Harrop T.W.R."/>
            <person name="Goldson S.G."/>
            <person name="Dearden P.K."/>
        </authorList>
    </citation>
    <scope>NUCLEOTIDE SEQUENCE</scope>
    <source>
        <strain evidence="17">Irish</strain>
        <tissue evidence="17">Whole body</tissue>
    </source>
</reference>
<feature type="region of interest" description="Disordered" evidence="14">
    <location>
        <begin position="1007"/>
        <end position="1045"/>
    </location>
</feature>
<evidence type="ECO:0000313" key="18">
    <source>
        <dbReference type="Proteomes" id="UP001168990"/>
    </source>
</evidence>
<evidence type="ECO:0000256" key="5">
    <source>
        <dbReference type="ARBA" id="ARBA00022499"/>
    </source>
</evidence>
<evidence type="ECO:0000313" key="17">
    <source>
        <dbReference type="EMBL" id="KAK0160699.1"/>
    </source>
</evidence>
<evidence type="ECO:0000256" key="3">
    <source>
        <dbReference type="ARBA" id="ARBA00015014"/>
    </source>
</evidence>
<dbReference type="PROSITE" id="PS50172">
    <property type="entry name" value="BRCT"/>
    <property type="match status" value="2"/>
</dbReference>
<dbReference type="Gene3D" id="2.60.200.20">
    <property type="match status" value="1"/>
</dbReference>
<evidence type="ECO:0000256" key="10">
    <source>
        <dbReference type="ARBA" id="ARBA00023242"/>
    </source>
</evidence>
<keyword evidence="18" id="KW-1185">Reference proteome</keyword>
<feature type="compositionally biased region" description="Basic and acidic residues" evidence="14">
    <location>
        <begin position="206"/>
        <end position="220"/>
    </location>
</feature>
<protein>
    <recommendedName>
        <fullName evidence="3">Mediator of DNA damage checkpoint protein 1</fullName>
    </recommendedName>
    <alternativeName>
        <fullName evidence="13">PAX transactivation activation domain-interacting protein</fullName>
    </alternativeName>
    <alternativeName>
        <fullName evidence="12">PAX-interacting protein 1</fullName>
    </alternativeName>
</protein>
<feature type="region of interest" description="Disordered" evidence="14">
    <location>
        <begin position="478"/>
        <end position="548"/>
    </location>
</feature>
<feature type="compositionally biased region" description="Low complexity" evidence="14">
    <location>
        <begin position="1218"/>
        <end position="1233"/>
    </location>
</feature>
<feature type="region of interest" description="Disordered" evidence="14">
    <location>
        <begin position="1173"/>
        <end position="1197"/>
    </location>
</feature>
<gene>
    <name evidence="17" type="ORF">PV328_008083</name>
</gene>
<evidence type="ECO:0000256" key="2">
    <source>
        <dbReference type="ARBA" id="ARBA00004286"/>
    </source>
</evidence>
<dbReference type="GO" id="GO:0005694">
    <property type="term" value="C:chromosome"/>
    <property type="evidence" value="ECO:0007669"/>
    <property type="project" value="UniProtKB-SubCell"/>
</dbReference>
<evidence type="ECO:0000256" key="6">
    <source>
        <dbReference type="ARBA" id="ARBA00022737"/>
    </source>
</evidence>
<keyword evidence="5" id="KW-1017">Isopeptide bond</keyword>
<sequence length="1487" mass="167281">MPNLTDERLDQVGSLCIGDKKYPIFEGINTIGRDPGCDVFLSDITISKNHAEIKARPKSAFVCDLRSSNKTRLNNEILRPLRFYQVVDEAEITFGIVNARYLFLRDIDNEIIVPDTPASSAKSRLNLVIANKKNLNSSTISESDVDDDSVIPSTQTNDDDNRLFAIPSPRNRRSSTKIVNCNVQIQKTTKKIISIHDVETQQLDDESSKDISHSETHYNNDADDLEDIYTMQTQKVIPAKNSQRSIHDIETQKLGDADNLEDIYTIQTQKTIPAKNFQRSIHDIETQKLGETEELEINMERNKVANPFVNLKRSIHELETQKLDETEETETIIKKRKVINPFMKLEQSIHEMETQKLDSNEEIQPNAAKAASCNAIILDDIFTAETQRNVEAKDESSSIKVQKTQYKNNEDVAAAKKSKEVNKKVESNKKNENSEALEATSETSQNKNSNLIIDETDDESETDEEGAFANVTIRVDHRDQSKKKNVNQVLDSDSETDEDGEFAALGSDWNAGSVNSSKKIADDKNDNTVAKRQIETRSDPESPCLDERFSGQNSILNDEIINSDDDESADNINNSKKNHQADLLNKNGDGNCPLLPTTPKLSSAECKSNKSVRKSLNKTFISDDDDDDVCTAATQFIPIPESNESIEQSPKAKTDDDDDDDLESTQIIQSPKKQVAVEQIKKTNVKSDNIHNMKSLQILISNDEIEAKKFSKKNQKDDAPKNELTVLKNIPSIQSKNNVEIDDSSNNFSANLNNNHSLSSTSTKLSRNISNKITAKNYHCDDDDDVPTQVIDVQTAMTQAQIAFKEAQINKNHNANGKLSDKNKSNNNAESPSGKLCKIKNNEVEISKISLRSRRNLDTSIAAIEEVPNNPGDLNDSISENLENLFGKENKVDNIIQPITLATQQLQDILEHTENISYKKCNKLQAADKLNVLDSLDNDSEEYFSNLHSKRKHCMIIESDDTTELEEDTSTSSTSKNIVYEAGTSGFEKGVAVISETTIGVCASPVKKQPKNSIKKDSVAELKSTNKTTLSDKEEEEDDDENDDILKDEWEKYERKRIESLEAKKVKRRLNTADSTVTNVSSDTKIQVPINEKKLPIQSREEKKSSVSSDDEDLNYEDLKKMAVDFISADTRTKELSIKLEKISDPQNYRSFSNDISKEYSINLDEKSQVLPDKRKRGRPKKVNDSESVLENNKDNSEDIIKSVDNISQIKRSRLQDTSVDSSSCSSTTGSESLEVNTDFEVRKRVRKIPEKFKDSNDLPSIHQTQSKSKKSKANIIESPSSSSNRVRPQHIVLLTGVNRTEYERKVKLCGGIISDMPDEATILVTDKIRRTNKLFCAITRHIPIVSVEWIEDSMKEKSFLDWNDYFLKDPAVEAKYKFCLKESLERAAKKKLLDGYTFVITNHVIQPSVEEIKSMIQMSGGKALVRPPKVWTPNTIIITCLDDVKKVKSLLSKVPIDLKIPVFSTEFILSGILKQELNFDANCIQV</sequence>
<evidence type="ECO:0000256" key="1">
    <source>
        <dbReference type="ARBA" id="ARBA00004123"/>
    </source>
</evidence>
<reference evidence="17" key="1">
    <citation type="journal article" date="2023" name="bioRxiv">
        <title>Scaffold-level genome assemblies of two parasitoid biocontrol wasps reveal the parthenogenesis mechanism and an associated novel virus.</title>
        <authorList>
            <person name="Inwood S."/>
            <person name="Skelly J."/>
            <person name="Guhlin J."/>
            <person name="Harrop T."/>
            <person name="Goldson S."/>
            <person name="Dearden P."/>
        </authorList>
    </citation>
    <scope>NUCLEOTIDE SEQUENCE</scope>
    <source>
        <strain evidence="17">Irish</strain>
        <tissue evidence="17">Whole body</tissue>
    </source>
</reference>
<feature type="region of interest" description="Disordered" evidence="14">
    <location>
        <begin position="1213"/>
        <end position="1234"/>
    </location>
</feature>
<dbReference type="SMART" id="SM00240">
    <property type="entry name" value="FHA"/>
    <property type="match status" value="1"/>
</dbReference>
<evidence type="ECO:0000256" key="7">
    <source>
        <dbReference type="ARBA" id="ARBA00022763"/>
    </source>
</evidence>
<dbReference type="InterPro" id="IPR051579">
    <property type="entry name" value="DDR_Transcriptional_Reg"/>
</dbReference>
<feature type="region of interest" description="Disordered" evidence="14">
    <location>
        <begin position="138"/>
        <end position="161"/>
    </location>
</feature>
<keyword evidence="10" id="KW-0539">Nucleus</keyword>
<dbReference type="CDD" id="cd22665">
    <property type="entry name" value="FHA_MDC1"/>
    <property type="match status" value="1"/>
</dbReference>
<feature type="compositionally biased region" description="Polar residues" evidence="14">
    <location>
        <begin position="440"/>
        <end position="451"/>
    </location>
</feature>
<evidence type="ECO:0000256" key="13">
    <source>
        <dbReference type="ARBA" id="ARBA00030146"/>
    </source>
</evidence>
<dbReference type="InterPro" id="IPR000253">
    <property type="entry name" value="FHA_dom"/>
</dbReference>
<feature type="compositionally biased region" description="Basic and acidic residues" evidence="14">
    <location>
        <begin position="1091"/>
        <end position="1105"/>
    </location>
</feature>
<evidence type="ECO:0000256" key="14">
    <source>
        <dbReference type="SAM" id="MobiDB-lite"/>
    </source>
</evidence>
<evidence type="ECO:0000259" key="15">
    <source>
        <dbReference type="PROSITE" id="PS50006"/>
    </source>
</evidence>
<dbReference type="CDD" id="cd17744">
    <property type="entry name" value="BRCT_MDC1_rpt1"/>
    <property type="match status" value="1"/>
</dbReference>
<dbReference type="PANTHER" id="PTHR23196">
    <property type="entry name" value="PAX TRANSCRIPTION ACTIVATION DOMAIN INTERACTING PROTEIN"/>
    <property type="match status" value="1"/>
</dbReference>
<feature type="domain" description="BRCT" evidence="16">
    <location>
        <begin position="1283"/>
        <end position="1368"/>
    </location>
</feature>
<feature type="region of interest" description="Disordered" evidence="14">
    <location>
        <begin position="635"/>
        <end position="666"/>
    </location>
</feature>
<feature type="region of interest" description="Disordered" evidence="14">
    <location>
        <begin position="584"/>
        <end position="608"/>
    </location>
</feature>
<feature type="compositionally biased region" description="Acidic residues" evidence="14">
    <location>
        <begin position="492"/>
        <end position="501"/>
    </location>
</feature>
<keyword evidence="4" id="KW-0158">Chromosome</keyword>
<feature type="region of interest" description="Disordered" evidence="14">
    <location>
        <begin position="814"/>
        <end position="835"/>
    </location>
</feature>
<comment type="subcellular location">
    <subcellularLocation>
        <location evidence="2">Chromosome</location>
    </subcellularLocation>
    <subcellularLocation>
        <location evidence="1">Nucleus</location>
    </subcellularLocation>
</comment>
<keyword evidence="6" id="KW-0677">Repeat</keyword>
<feature type="region of interest" description="Disordered" evidence="14">
    <location>
        <begin position="1091"/>
        <end position="1112"/>
    </location>
</feature>
<proteinExistence type="predicted"/>
<dbReference type="SMART" id="SM00292">
    <property type="entry name" value="BRCT"/>
    <property type="match status" value="2"/>
</dbReference>
<feature type="region of interest" description="Disordered" evidence="14">
    <location>
        <begin position="201"/>
        <end position="220"/>
    </location>
</feature>
<dbReference type="InterPro" id="IPR008984">
    <property type="entry name" value="SMAD_FHA_dom_sf"/>
</dbReference>
<evidence type="ECO:0000256" key="11">
    <source>
        <dbReference type="ARBA" id="ARBA00023306"/>
    </source>
</evidence>
<feature type="compositionally biased region" description="Basic and acidic residues" evidence="14">
    <location>
        <begin position="532"/>
        <end position="548"/>
    </location>
</feature>
<dbReference type="InterPro" id="IPR001357">
    <property type="entry name" value="BRCT_dom"/>
</dbReference>
<evidence type="ECO:0000256" key="9">
    <source>
        <dbReference type="ARBA" id="ARBA00022990"/>
    </source>
</evidence>
<feature type="region of interest" description="Disordered" evidence="14">
    <location>
        <begin position="1251"/>
        <end position="1285"/>
    </location>
</feature>
<accession>A0AA39CAN8</accession>
<comment type="caution">
    <text evidence="17">The sequence shown here is derived from an EMBL/GenBank/DDBJ whole genome shotgun (WGS) entry which is preliminary data.</text>
</comment>
<evidence type="ECO:0000256" key="12">
    <source>
        <dbReference type="ARBA" id="ARBA00023858"/>
    </source>
</evidence>
<dbReference type="Proteomes" id="UP001168990">
    <property type="component" value="Unassembled WGS sequence"/>
</dbReference>
<evidence type="ECO:0000256" key="4">
    <source>
        <dbReference type="ARBA" id="ARBA00022454"/>
    </source>
</evidence>
<feature type="compositionally biased region" description="Basic and acidic residues" evidence="14">
    <location>
        <begin position="410"/>
        <end position="433"/>
    </location>
</feature>
<feature type="compositionally biased region" description="Polar residues" evidence="14">
    <location>
        <begin position="1258"/>
        <end position="1267"/>
    </location>
</feature>
<keyword evidence="11" id="KW-0131">Cell cycle</keyword>
<organism evidence="17 18">
    <name type="scientific">Microctonus aethiopoides</name>
    <dbReference type="NCBI Taxonomy" id="144406"/>
    <lineage>
        <taxon>Eukaryota</taxon>
        <taxon>Metazoa</taxon>
        <taxon>Ecdysozoa</taxon>
        <taxon>Arthropoda</taxon>
        <taxon>Hexapoda</taxon>
        <taxon>Insecta</taxon>
        <taxon>Pterygota</taxon>
        <taxon>Neoptera</taxon>
        <taxon>Endopterygota</taxon>
        <taxon>Hymenoptera</taxon>
        <taxon>Apocrita</taxon>
        <taxon>Ichneumonoidea</taxon>
        <taxon>Braconidae</taxon>
        <taxon>Euphorinae</taxon>
        <taxon>Microctonus</taxon>
    </lineage>
</organism>
<name>A0AA39CAN8_9HYME</name>
<dbReference type="GO" id="GO:0005634">
    <property type="term" value="C:nucleus"/>
    <property type="evidence" value="ECO:0007669"/>
    <property type="project" value="UniProtKB-SubCell"/>
</dbReference>
<feature type="domain" description="BRCT" evidence="16">
    <location>
        <begin position="1389"/>
        <end position="1478"/>
    </location>
</feature>
<feature type="compositionally biased region" description="Acidic residues" evidence="14">
    <location>
        <begin position="1033"/>
        <end position="1043"/>
    </location>
</feature>
<dbReference type="Pfam" id="PF16589">
    <property type="entry name" value="BRCT_2"/>
    <property type="match status" value="1"/>
</dbReference>
<keyword evidence="9" id="KW-0007">Acetylation</keyword>
<dbReference type="SUPFAM" id="SSF49879">
    <property type="entry name" value="SMAD/FHA domain"/>
    <property type="match status" value="1"/>
</dbReference>
<dbReference type="PROSITE" id="PS50006">
    <property type="entry name" value="FHA_DOMAIN"/>
    <property type="match status" value="1"/>
</dbReference>
<dbReference type="GO" id="GO:0006974">
    <property type="term" value="P:DNA damage response"/>
    <property type="evidence" value="ECO:0007669"/>
    <property type="project" value="UniProtKB-KW"/>
</dbReference>
<dbReference type="PANTHER" id="PTHR23196:SF1">
    <property type="entry name" value="PAX-INTERACTING PROTEIN 1"/>
    <property type="match status" value="1"/>
</dbReference>
<dbReference type="CDD" id="cd18432">
    <property type="entry name" value="BRCT_PAXIP1_rpt6_like"/>
    <property type="match status" value="1"/>
</dbReference>
<evidence type="ECO:0000256" key="8">
    <source>
        <dbReference type="ARBA" id="ARBA00022843"/>
    </source>
</evidence>
<dbReference type="Pfam" id="PF00498">
    <property type="entry name" value="FHA"/>
    <property type="match status" value="1"/>
</dbReference>
<dbReference type="Pfam" id="PF16770">
    <property type="entry name" value="RTT107_BRCT_5"/>
    <property type="match status" value="1"/>
</dbReference>